<dbReference type="Gene3D" id="3.40.50.2300">
    <property type="match status" value="2"/>
</dbReference>
<comment type="caution">
    <text evidence="6">The sequence shown here is derived from an EMBL/GenBank/DDBJ whole genome shotgun (WGS) entry which is preliminary data.</text>
</comment>
<protein>
    <submittedName>
        <fullName evidence="6">LacI family transcriptional regulator</fullName>
    </submittedName>
</protein>
<dbReference type="PROSITE" id="PS50932">
    <property type="entry name" value="HTH_LACI_2"/>
    <property type="match status" value="1"/>
</dbReference>
<dbReference type="Pfam" id="PF13377">
    <property type="entry name" value="Peripla_BP_3"/>
    <property type="match status" value="1"/>
</dbReference>
<evidence type="ECO:0000313" key="7">
    <source>
        <dbReference type="Proteomes" id="UP000629365"/>
    </source>
</evidence>
<keyword evidence="4" id="KW-0804">Transcription</keyword>
<dbReference type="PANTHER" id="PTHR30146:SF148">
    <property type="entry name" value="HTH-TYPE TRANSCRIPTIONAL REPRESSOR PURR-RELATED"/>
    <property type="match status" value="1"/>
</dbReference>
<keyword evidence="3" id="KW-0238">DNA-binding</keyword>
<dbReference type="InterPro" id="IPR046335">
    <property type="entry name" value="LacI/GalR-like_sensor"/>
</dbReference>
<sequence>MSAVESRVTGRNAMVASLMDVARISGVSTATVSHVINGTRHVSQATIEKVQRAIATTGYRPNPHARALRTATSESIGFVASDVSNPYSTSVMRGIAAELRQQRYTLLVANADEDPVLEHEAIGALVERKVDGLIIAPTTSADPGSFEQVQRIVPVVLVDRAVPGPFDQVLVENVDSVAVVVGSMLDAGHRRIAIIGGRAGHSTALERVEGWRKAHADRGLACDERLIALGIATPGTARHATETLFSQDDRPTAVFSMSNVTSLEILRGLSDLGLTVPRDVSFAAFDDIEWVDLLDHPVTCLAQPTDQIGRTAVELLMARIADSDIQQRVVRLAPDLRDRHSIVAPLRS</sequence>
<dbReference type="InterPro" id="IPR028082">
    <property type="entry name" value="Peripla_BP_I"/>
</dbReference>
<proteinExistence type="predicted"/>
<evidence type="ECO:0000256" key="2">
    <source>
        <dbReference type="ARBA" id="ARBA00023015"/>
    </source>
</evidence>
<accession>A0ABQ1S0C3</accession>
<dbReference type="InterPro" id="IPR010982">
    <property type="entry name" value="Lambda_DNA-bd_dom_sf"/>
</dbReference>
<evidence type="ECO:0000256" key="4">
    <source>
        <dbReference type="ARBA" id="ARBA00023163"/>
    </source>
</evidence>
<dbReference type="PANTHER" id="PTHR30146">
    <property type="entry name" value="LACI-RELATED TRANSCRIPTIONAL REPRESSOR"/>
    <property type="match status" value="1"/>
</dbReference>
<dbReference type="SUPFAM" id="SSF47413">
    <property type="entry name" value="lambda repressor-like DNA-binding domains"/>
    <property type="match status" value="1"/>
</dbReference>
<name>A0ABQ1S0C3_9MICO</name>
<keyword evidence="1" id="KW-0678">Repressor</keyword>
<evidence type="ECO:0000256" key="3">
    <source>
        <dbReference type="ARBA" id="ARBA00023125"/>
    </source>
</evidence>
<dbReference type="SMART" id="SM00354">
    <property type="entry name" value="HTH_LACI"/>
    <property type="match status" value="1"/>
</dbReference>
<keyword evidence="7" id="KW-1185">Reference proteome</keyword>
<dbReference type="SUPFAM" id="SSF53822">
    <property type="entry name" value="Periplasmic binding protein-like I"/>
    <property type="match status" value="1"/>
</dbReference>
<dbReference type="EMBL" id="BMCM01000007">
    <property type="protein sequence ID" value="GGD89067.1"/>
    <property type="molecule type" value="Genomic_DNA"/>
</dbReference>
<dbReference type="PROSITE" id="PS00356">
    <property type="entry name" value="HTH_LACI_1"/>
    <property type="match status" value="1"/>
</dbReference>
<reference evidence="7" key="1">
    <citation type="journal article" date="2019" name="Int. J. Syst. Evol. Microbiol.">
        <title>The Global Catalogue of Microorganisms (GCM) 10K type strain sequencing project: providing services to taxonomists for standard genome sequencing and annotation.</title>
        <authorList>
            <consortium name="The Broad Institute Genomics Platform"/>
            <consortium name="The Broad Institute Genome Sequencing Center for Infectious Disease"/>
            <person name="Wu L."/>
            <person name="Ma J."/>
        </authorList>
    </citation>
    <scope>NUCLEOTIDE SEQUENCE [LARGE SCALE GENOMIC DNA]</scope>
    <source>
        <strain evidence="7">CCM 7640</strain>
    </source>
</reference>
<dbReference type="InterPro" id="IPR000843">
    <property type="entry name" value="HTH_LacI"/>
</dbReference>
<dbReference type="Pfam" id="PF00356">
    <property type="entry name" value="LacI"/>
    <property type="match status" value="1"/>
</dbReference>
<evidence type="ECO:0000313" key="6">
    <source>
        <dbReference type="EMBL" id="GGD89067.1"/>
    </source>
</evidence>
<keyword evidence="2" id="KW-0805">Transcription regulation</keyword>
<evidence type="ECO:0000259" key="5">
    <source>
        <dbReference type="PROSITE" id="PS50932"/>
    </source>
</evidence>
<evidence type="ECO:0000256" key="1">
    <source>
        <dbReference type="ARBA" id="ARBA00022491"/>
    </source>
</evidence>
<gene>
    <name evidence="6" type="primary">rbsR</name>
    <name evidence="6" type="ORF">GCM10007269_34660</name>
</gene>
<dbReference type="Proteomes" id="UP000629365">
    <property type="component" value="Unassembled WGS sequence"/>
</dbReference>
<dbReference type="CDD" id="cd01392">
    <property type="entry name" value="HTH_LacI"/>
    <property type="match status" value="1"/>
</dbReference>
<feature type="domain" description="HTH lacI-type" evidence="5">
    <location>
        <begin position="16"/>
        <end position="70"/>
    </location>
</feature>
<dbReference type="Gene3D" id="1.10.260.40">
    <property type="entry name" value="lambda repressor-like DNA-binding domains"/>
    <property type="match status" value="1"/>
</dbReference>
<organism evidence="6 7">
    <name type="scientific">Microbacterium murale</name>
    <dbReference type="NCBI Taxonomy" id="1081040"/>
    <lineage>
        <taxon>Bacteria</taxon>
        <taxon>Bacillati</taxon>
        <taxon>Actinomycetota</taxon>
        <taxon>Actinomycetes</taxon>
        <taxon>Micrococcales</taxon>
        <taxon>Microbacteriaceae</taxon>
        <taxon>Microbacterium</taxon>
    </lineage>
</organism>